<evidence type="ECO:0000259" key="1">
    <source>
        <dbReference type="PROSITE" id="PS51186"/>
    </source>
</evidence>
<reference evidence="3" key="1">
    <citation type="submission" date="2016-10" db="EMBL/GenBank/DDBJ databases">
        <authorList>
            <person name="Varghese N."/>
            <person name="Submissions S."/>
        </authorList>
    </citation>
    <scope>NUCLEOTIDE SEQUENCE [LARGE SCALE GENOMIC DNA]</scope>
    <source>
        <strain evidence="3">SP</strain>
    </source>
</reference>
<proteinExistence type="predicted"/>
<dbReference type="InterPro" id="IPR016181">
    <property type="entry name" value="Acyl_CoA_acyltransferase"/>
</dbReference>
<dbReference type="InterPro" id="IPR000182">
    <property type="entry name" value="GNAT_dom"/>
</dbReference>
<organism evidence="2 3">
    <name type="scientific">Evansella caseinilytica</name>
    <dbReference type="NCBI Taxonomy" id="1503961"/>
    <lineage>
        <taxon>Bacteria</taxon>
        <taxon>Bacillati</taxon>
        <taxon>Bacillota</taxon>
        <taxon>Bacilli</taxon>
        <taxon>Bacillales</taxon>
        <taxon>Bacillaceae</taxon>
        <taxon>Evansella</taxon>
    </lineage>
</organism>
<protein>
    <submittedName>
        <fullName evidence="2">Acetyltransferase (GNAT) family protein</fullName>
    </submittedName>
</protein>
<keyword evidence="2" id="KW-0808">Transferase</keyword>
<dbReference type="PROSITE" id="PS51186">
    <property type="entry name" value="GNAT"/>
    <property type="match status" value="1"/>
</dbReference>
<evidence type="ECO:0000313" key="2">
    <source>
        <dbReference type="EMBL" id="SDY92721.1"/>
    </source>
</evidence>
<keyword evidence="3" id="KW-1185">Reference proteome</keyword>
<dbReference type="EMBL" id="FNPI01000004">
    <property type="protein sequence ID" value="SDY92721.1"/>
    <property type="molecule type" value="Genomic_DNA"/>
</dbReference>
<dbReference type="STRING" id="1503961.SAMN05421736_104218"/>
<gene>
    <name evidence="2" type="ORF">SAMN05421736_104218</name>
</gene>
<name>A0A1H3NUV3_9BACI</name>
<dbReference type="Pfam" id="PF00583">
    <property type="entry name" value="Acetyltransf_1"/>
    <property type="match status" value="1"/>
</dbReference>
<dbReference type="Proteomes" id="UP000198935">
    <property type="component" value="Unassembled WGS sequence"/>
</dbReference>
<dbReference type="AlphaFoldDB" id="A0A1H3NUV3"/>
<sequence length="54" mass="6212">MSFAFDWGKRNNASRSFLACDIDNSRAIKLYEGLGFERKAKRGQINMAKEITRV</sequence>
<dbReference type="SUPFAM" id="SSF55729">
    <property type="entry name" value="Acyl-CoA N-acyltransferases (Nat)"/>
    <property type="match status" value="1"/>
</dbReference>
<evidence type="ECO:0000313" key="3">
    <source>
        <dbReference type="Proteomes" id="UP000198935"/>
    </source>
</evidence>
<accession>A0A1H3NUV3</accession>
<feature type="domain" description="N-acetyltransferase" evidence="1">
    <location>
        <begin position="1"/>
        <end position="52"/>
    </location>
</feature>
<dbReference type="GO" id="GO:0016747">
    <property type="term" value="F:acyltransferase activity, transferring groups other than amino-acyl groups"/>
    <property type="evidence" value="ECO:0007669"/>
    <property type="project" value="InterPro"/>
</dbReference>
<dbReference type="Gene3D" id="3.40.630.30">
    <property type="match status" value="1"/>
</dbReference>